<sequence length="179" mass="20448">MYPNVLRPILEEESIISSFGGTYINIFNGTIIVNTVVFSKVEELLALPQITPYNHSLDFKEVNNSLNKLKNNFGEISWLSKIKHAKNLYILTDMEYNNIVLYFFNRNDNNTEFLDAAKPFNPAIFYFDGEETPQTIIRPRLVLHGIHVAGGAGLSVAEELEEQHWILKIQDLVLYLGNS</sequence>
<dbReference type="Proteomes" id="UP000789901">
    <property type="component" value="Unassembled WGS sequence"/>
</dbReference>
<gene>
    <name evidence="1" type="ORF">GMARGA_LOCUS5295</name>
</gene>
<name>A0ABN7UD55_GIGMA</name>
<accession>A0ABN7UD55</accession>
<keyword evidence="2" id="KW-1185">Reference proteome</keyword>
<organism evidence="1 2">
    <name type="scientific">Gigaspora margarita</name>
    <dbReference type="NCBI Taxonomy" id="4874"/>
    <lineage>
        <taxon>Eukaryota</taxon>
        <taxon>Fungi</taxon>
        <taxon>Fungi incertae sedis</taxon>
        <taxon>Mucoromycota</taxon>
        <taxon>Glomeromycotina</taxon>
        <taxon>Glomeromycetes</taxon>
        <taxon>Diversisporales</taxon>
        <taxon>Gigasporaceae</taxon>
        <taxon>Gigaspora</taxon>
    </lineage>
</organism>
<protein>
    <submittedName>
        <fullName evidence="1">31412_t:CDS:1</fullName>
    </submittedName>
</protein>
<evidence type="ECO:0000313" key="2">
    <source>
        <dbReference type="Proteomes" id="UP000789901"/>
    </source>
</evidence>
<comment type="caution">
    <text evidence="1">The sequence shown here is derived from an EMBL/GenBank/DDBJ whole genome shotgun (WGS) entry which is preliminary data.</text>
</comment>
<evidence type="ECO:0000313" key="1">
    <source>
        <dbReference type="EMBL" id="CAG8566955.1"/>
    </source>
</evidence>
<proteinExistence type="predicted"/>
<dbReference type="EMBL" id="CAJVQB010002225">
    <property type="protein sequence ID" value="CAG8566955.1"/>
    <property type="molecule type" value="Genomic_DNA"/>
</dbReference>
<reference evidence="1 2" key="1">
    <citation type="submission" date="2021-06" db="EMBL/GenBank/DDBJ databases">
        <authorList>
            <person name="Kallberg Y."/>
            <person name="Tangrot J."/>
            <person name="Rosling A."/>
        </authorList>
    </citation>
    <scope>NUCLEOTIDE SEQUENCE [LARGE SCALE GENOMIC DNA]</scope>
    <source>
        <strain evidence="1 2">120-4 pot B 10/14</strain>
    </source>
</reference>